<sequence length="107" mass="12018">YGIKYDYGSIMHYNAYMGAVNIAKPTIIPKAVDEAVNMPKLGQREKLSEADVEILNKMYCMPGAGTCSFEMNKLNSLADREQTTIPKQISTRMFATRKAVRVSHARK</sequence>
<comment type="caution">
    <text evidence="1">Lacks conserved residue(s) required for the propagation of feature annotation.</text>
</comment>
<dbReference type="SUPFAM" id="SSF55486">
    <property type="entry name" value="Metalloproteases ('zincins'), catalytic domain"/>
    <property type="match status" value="1"/>
</dbReference>
<accession>A0A2G9UIL7</accession>
<dbReference type="Proteomes" id="UP000230423">
    <property type="component" value="Unassembled WGS sequence"/>
</dbReference>
<name>A0A2G9UIL7_TELCI</name>
<protein>
    <submittedName>
        <fullName evidence="3">Astacin</fullName>
    </submittedName>
</protein>
<evidence type="ECO:0000256" key="1">
    <source>
        <dbReference type="PROSITE-ProRule" id="PRU01211"/>
    </source>
</evidence>
<dbReference type="OrthoDB" id="291007at2759"/>
<gene>
    <name evidence="3" type="ORF">TELCIR_08072</name>
</gene>
<feature type="non-terminal residue" evidence="3">
    <location>
        <position position="1"/>
    </location>
</feature>
<reference evidence="3 4" key="1">
    <citation type="submission" date="2015-09" db="EMBL/GenBank/DDBJ databases">
        <title>Draft genome of the parasitic nematode Teladorsagia circumcincta isolate WARC Sus (inbred).</title>
        <authorList>
            <person name="Mitreva M."/>
        </authorList>
    </citation>
    <scope>NUCLEOTIDE SEQUENCE [LARGE SCALE GENOMIC DNA]</scope>
    <source>
        <strain evidence="3 4">S</strain>
    </source>
</reference>
<dbReference type="Pfam" id="PF01400">
    <property type="entry name" value="Astacin"/>
    <property type="match status" value="1"/>
</dbReference>
<dbReference type="PROSITE" id="PS51864">
    <property type="entry name" value="ASTACIN"/>
    <property type="match status" value="1"/>
</dbReference>
<keyword evidence="4" id="KW-1185">Reference proteome</keyword>
<dbReference type="GO" id="GO:0006508">
    <property type="term" value="P:proteolysis"/>
    <property type="evidence" value="ECO:0007669"/>
    <property type="project" value="InterPro"/>
</dbReference>
<dbReference type="PANTHER" id="PTHR10127:SF802">
    <property type="entry name" value="ZINC METALLOPROTEINASE NAS-10"/>
    <property type="match status" value="1"/>
</dbReference>
<dbReference type="Gene3D" id="3.40.390.10">
    <property type="entry name" value="Collagenase (Catalytic Domain)"/>
    <property type="match status" value="1"/>
</dbReference>
<feature type="domain" description="Peptidase M12A" evidence="2">
    <location>
        <begin position="1"/>
        <end position="68"/>
    </location>
</feature>
<evidence type="ECO:0000313" key="4">
    <source>
        <dbReference type="Proteomes" id="UP000230423"/>
    </source>
</evidence>
<dbReference type="AlphaFoldDB" id="A0A2G9UIL7"/>
<evidence type="ECO:0000313" key="3">
    <source>
        <dbReference type="EMBL" id="PIO70085.1"/>
    </source>
</evidence>
<dbReference type="InterPro" id="IPR024079">
    <property type="entry name" value="MetalloPept_cat_dom_sf"/>
</dbReference>
<dbReference type="InterPro" id="IPR001506">
    <property type="entry name" value="Peptidase_M12A"/>
</dbReference>
<dbReference type="GO" id="GO:0004222">
    <property type="term" value="F:metalloendopeptidase activity"/>
    <property type="evidence" value="ECO:0007669"/>
    <property type="project" value="InterPro"/>
</dbReference>
<dbReference type="EMBL" id="KZ346400">
    <property type="protein sequence ID" value="PIO70085.1"/>
    <property type="molecule type" value="Genomic_DNA"/>
</dbReference>
<evidence type="ECO:0000259" key="2">
    <source>
        <dbReference type="PROSITE" id="PS51864"/>
    </source>
</evidence>
<organism evidence="3 4">
    <name type="scientific">Teladorsagia circumcincta</name>
    <name type="common">Brown stomach worm</name>
    <name type="synonym">Ostertagia circumcincta</name>
    <dbReference type="NCBI Taxonomy" id="45464"/>
    <lineage>
        <taxon>Eukaryota</taxon>
        <taxon>Metazoa</taxon>
        <taxon>Ecdysozoa</taxon>
        <taxon>Nematoda</taxon>
        <taxon>Chromadorea</taxon>
        <taxon>Rhabditida</taxon>
        <taxon>Rhabditina</taxon>
        <taxon>Rhabditomorpha</taxon>
        <taxon>Strongyloidea</taxon>
        <taxon>Trichostrongylidae</taxon>
        <taxon>Teladorsagia</taxon>
    </lineage>
</organism>
<proteinExistence type="predicted"/>
<dbReference type="PANTHER" id="PTHR10127">
    <property type="entry name" value="DISCOIDIN, CUB, EGF, LAMININ , AND ZINC METALLOPROTEASE DOMAIN CONTAINING"/>
    <property type="match status" value="1"/>
</dbReference>